<gene>
    <name evidence="5" type="ORF">B1756_06225</name>
</gene>
<keyword evidence="1" id="KW-0805">Transcription regulation</keyword>
<dbReference type="SUPFAM" id="SSF46785">
    <property type="entry name" value="Winged helix' DNA-binding domain"/>
    <property type="match status" value="1"/>
</dbReference>
<dbReference type="KEGG" id="naj:B1756_06225"/>
<evidence type="ECO:0000313" key="5">
    <source>
        <dbReference type="EMBL" id="ARS89384.1"/>
    </source>
</evidence>
<evidence type="ECO:0000256" key="1">
    <source>
        <dbReference type="ARBA" id="ARBA00023015"/>
    </source>
</evidence>
<accession>A0A2Z2HWQ4</accession>
<evidence type="ECO:0000256" key="3">
    <source>
        <dbReference type="ARBA" id="ARBA00023163"/>
    </source>
</evidence>
<protein>
    <submittedName>
        <fullName evidence="5">Transcriptional regulator</fullName>
    </submittedName>
</protein>
<dbReference type="PANTHER" id="PTHR30154">
    <property type="entry name" value="LEUCINE-RESPONSIVE REGULATORY PROTEIN"/>
    <property type="match status" value="1"/>
</dbReference>
<dbReference type="InterPro" id="IPR000485">
    <property type="entry name" value="AsnC-type_HTH_dom"/>
</dbReference>
<dbReference type="EMBL" id="CP019893">
    <property type="protein sequence ID" value="ARS89384.1"/>
    <property type="molecule type" value="Genomic_DNA"/>
</dbReference>
<dbReference type="Proteomes" id="UP000250088">
    <property type="component" value="Chromosome"/>
</dbReference>
<reference evidence="6" key="1">
    <citation type="submission" date="2017-02" db="EMBL/GenBank/DDBJ databases">
        <title>Natronthermophilus aegyptiacus gen. nov.,sp. nov., an aerobic, extremely halophilic alkalithermophilic archaeon isolated from the athalassohaline Wadi An Natrun, Egypt.</title>
        <authorList>
            <person name="Zhao B."/>
        </authorList>
    </citation>
    <scope>NUCLEOTIDE SEQUENCE [LARGE SCALE GENOMIC DNA]</scope>
    <source>
        <strain evidence="6">JW/NM-HA 15</strain>
    </source>
</reference>
<dbReference type="Gene3D" id="1.10.10.10">
    <property type="entry name" value="Winged helix-like DNA-binding domain superfamily/Winged helix DNA-binding domain"/>
    <property type="match status" value="1"/>
</dbReference>
<evidence type="ECO:0000256" key="2">
    <source>
        <dbReference type="ARBA" id="ARBA00023125"/>
    </source>
</evidence>
<dbReference type="GeneID" id="32893657"/>
<dbReference type="GO" id="GO:0043565">
    <property type="term" value="F:sequence-specific DNA binding"/>
    <property type="evidence" value="ECO:0007669"/>
    <property type="project" value="InterPro"/>
</dbReference>
<dbReference type="PROSITE" id="PS00519">
    <property type="entry name" value="HTH_ASNC_1"/>
    <property type="match status" value="1"/>
</dbReference>
<dbReference type="InterPro" id="IPR036388">
    <property type="entry name" value="WH-like_DNA-bd_sf"/>
</dbReference>
<dbReference type="PANTHER" id="PTHR30154:SF34">
    <property type="entry name" value="TRANSCRIPTIONAL REGULATOR AZLB"/>
    <property type="match status" value="1"/>
</dbReference>
<dbReference type="AlphaFoldDB" id="A0A2Z2HWQ4"/>
<keyword evidence="6" id="KW-1185">Reference proteome</keyword>
<dbReference type="InterPro" id="IPR036390">
    <property type="entry name" value="WH_DNA-bd_sf"/>
</dbReference>
<dbReference type="GO" id="GO:0043200">
    <property type="term" value="P:response to amino acid"/>
    <property type="evidence" value="ECO:0007669"/>
    <property type="project" value="TreeGrafter"/>
</dbReference>
<sequence>MSTAELDDVDRGILHMLQRNARETTAAEMADAVGVSPSTVRNRIERLEATGVIEGYVPRVNYERANYQHFMVLICHAPVGRRAEVADAVMEIEGIVGVREMLTGTANVHIEAVGTDSDEADRITAQLTELDLEIRSVDLVKRARIQPFNHFGSHLVEE</sequence>
<organism evidence="5 6">
    <name type="scientific">Natrarchaeobaculum aegyptiacum</name>
    <dbReference type="NCBI Taxonomy" id="745377"/>
    <lineage>
        <taxon>Archaea</taxon>
        <taxon>Methanobacteriati</taxon>
        <taxon>Methanobacteriota</taxon>
        <taxon>Stenosarchaea group</taxon>
        <taxon>Halobacteria</taxon>
        <taxon>Halobacteriales</taxon>
        <taxon>Natrialbaceae</taxon>
        <taxon>Natrarchaeobaculum</taxon>
    </lineage>
</organism>
<dbReference type="GO" id="GO:0005829">
    <property type="term" value="C:cytosol"/>
    <property type="evidence" value="ECO:0007669"/>
    <property type="project" value="TreeGrafter"/>
</dbReference>
<dbReference type="InterPro" id="IPR019888">
    <property type="entry name" value="Tscrpt_reg_AsnC-like"/>
</dbReference>
<dbReference type="PRINTS" id="PR00033">
    <property type="entry name" value="HTHASNC"/>
</dbReference>
<name>A0A2Z2HWQ4_9EURY</name>
<dbReference type="SMART" id="SM00344">
    <property type="entry name" value="HTH_ASNC"/>
    <property type="match status" value="1"/>
</dbReference>
<dbReference type="OrthoDB" id="57033at2157"/>
<keyword evidence="3" id="KW-0804">Transcription</keyword>
<dbReference type="PROSITE" id="PS50956">
    <property type="entry name" value="HTH_ASNC_2"/>
    <property type="match status" value="1"/>
</dbReference>
<dbReference type="InterPro" id="IPR011991">
    <property type="entry name" value="ArsR-like_HTH"/>
</dbReference>
<dbReference type="RefSeq" id="WP_086887762.1">
    <property type="nucleotide sequence ID" value="NZ_CP019893.1"/>
</dbReference>
<evidence type="ECO:0000259" key="4">
    <source>
        <dbReference type="PROSITE" id="PS50956"/>
    </source>
</evidence>
<dbReference type="CDD" id="cd00090">
    <property type="entry name" value="HTH_ARSR"/>
    <property type="match status" value="1"/>
</dbReference>
<proteinExistence type="predicted"/>
<evidence type="ECO:0000313" key="6">
    <source>
        <dbReference type="Proteomes" id="UP000250088"/>
    </source>
</evidence>
<dbReference type="InterPro" id="IPR019885">
    <property type="entry name" value="Tscrpt_reg_HTH_AsnC-type_CS"/>
</dbReference>
<keyword evidence="2" id="KW-0238">DNA-binding</keyword>
<dbReference type="Pfam" id="PF13412">
    <property type="entry name" value="HTH_24"/>
    <property type="match status" value="1"/>
</dbReference>
<feature type="domain" description="HTH asnC-type" evidence="4">
    <location>
        <begin position="6"/>
        <end position="68"/>
    </location>
</feature>